<dbReference type="CDD" id="cd17535">
    <property type="entry name" value="REC_NarL-like"/>
    <property type="match status" value="1"/>
</dbReference>
<dbReference type="Gene3D" id="3.40.50.2300">
    <property type="match status" value="1"/>
</dbReference>
<dbReference type="RefSeq" id="WP_071310841.1">
    <property type="nucleotide sequence ID" value="NZ_MLQR01000046.1"/>
</dbReference>
<comment type="subcellular location">
    <subcellularLocation>
        <location evidence="1">Cytoplasm</location>
    </subcellularLocation>
</comment>
<keyword evidence="11" id="KW-1185">Reference proteome</keyword>
<dbReference type="InterPro" id="IPR000792">
    <property type="entry name" value="Tscrpt_reg_LuxR_C"/>
</dbReference>
<dbReference type="InterPro" id="IPR001789">
    <property type="entry name" value="Sig_transdc_resp-reg_receiver"/>
</dbReference>
<dbReference type="GO" id="GO:0005737">
    <property type="term" value="C:cytoplasm"/>
    <property type="evidence" value="ECO:0007669"/>
    <property type="project" value="UniProtKB-SubCell"/>
</dbReference>
<keyword evidence="6" id="KW-0804">Transcription</keyword>
<evidence type="ECO:0000256" key="7">
    <source>
        <dbReference type="PROSITE-ProRule" id="PRU00169"/>
    </source>
</evidence>
<evidence type="ECO:0000259" key="8">
    <source>
        <dbReference type="PROSITE" id="PS50043"/>
    </source>
</evidence>
<dbReference type="AlphaFoldDB" id="A0A1S2LEZ8"/>
<evidence type="ECO:0000259" key="9">
    <source>
        <dbReference type="PROSITE" id="PS50110"/>
    </source>
</evidence>
<keyword evidence="4" id="KW-0805">Transcription regulation</keyword>
<feature type="domain" description="Response regulatory" evidence="9">
    <location>
        <begin position="3"/>
        <end position="118"/>
    </location>
</feature>
<organism evidence="10 11">
    <name type="scientific">Anaerobacillus alkalilacustris</name>
    <dbReference type="NCBI Taxonomy" id="393763"/>
    <lineage>
        <taxon>Bacteria</taxon>
        <taxon>Bacillati</taxon>
        <taxon>Bacillota</taxon>
        <taxon>Bacilli</taxon>
        <taxon>Bacillales</taxon>
        <taxon>Bacillaceae</taxon>
        <taxon>Anaerobacillus</taxon>
    </lineage>
</organism>
<dbReference type="Gene3D" id="1.10.10.10">
    <property type="entry name" value="Winged helix-like DNA-binding domain superfamily/Winged helix DNA-binding domain"/>
    <property type="match status" value="1"/>
</dbReference>
<keyword evidence="2 7" id="KW-0597">Phosphoprotein</keyword>
<dbReference type="SMART" id="SM00448">
    <property type="entry name" value="REC"/>
    <property type="match status" value="1"/>
</dbReference>
<dbReference type="GO" id="GO:0000160">
    <property type="term" value="P:phosphorelay signal transduction system"/>
    <property type="evidence" value="ECO:0007669"/>
    <property type="project" value="UniProtKB-KW"/>
</dbReference>
<dbReference type="Proteomes" id="UP000179524">
    <property type="component" value="Unassembled WGS sequence"/>
</dbReference>
<evidence type="ECO:0000256" key="3">
    <source>
        <dbReference type="ARBA" id="ARBA00023012"/>
    </source>
</evidence>
<evidence type="ECO:0000256" key="6">
    <source>
        <dbReference type="ARBA" id="ARBA00023163"/>
    </source>
</evidence>
<evidence type="ECO:0000313" key="11">
    <source>
        <dbReference type="Proteomes" id="UP000179524"/>
    </source>
</evidence>
<dbReference type="EMBL" id="MLQR01000046">
    <property type="protein sequence ID" value="OIJ10894.1"/>
    <property type="molecule type" value="Genomic_DNA"/>
</dbReference>
<dbReference type="InterPro" id="IPR039420">
    <property type="entry name" value="WalR-like"/>
</dbReference>
<dbReference type="PROSITE" id="PS50043">
    <property type="entry name" value="HTH_LUXR_2"/>
    <property type="match status" value="1"/>
</dbReference>
<dbReference type="InterPro" id="IPR016032">
    <property type="entry name" value="Sig_transdc_resp-reg_C-effctor"/>
</dbReference>
<dbReference type="GO" id="GO:0006355">
    <property type="term" value="P:regulation of DNA-templated transcription"/>
    <property type="evidence" value="ECO:0007669"/>
    <property type="project" value="InterPro"/>
</dbReference>
<dbReference type="InterPro" id="IPR011006">
    <property type="entry name" value="CheY-like_superfamily"/>
</dbReference>
<accession>A0A1S2LEZ8</accession>
<dbReference type="PROSITE" id="PS50110">
    <property type="entry name" value="RESPONSE_REGULATORY"/>
    <property type="match status" value="1"/>
</dbReference>
<dbReference type="GO" id="GO:0003677">
    <property type="term" value="F:DNA binding"/>
    <property type="evidence" value="ECO:0007669"/>
    <property type="project" value="UniProtKB-KW"/>
</dbReference>
<name>A0A1S2LEZ8_9BACI</name>
<sequence length="214" mass="24458">MINILIVDDYSIVGEGTKNLLSSETDFNVEFHGSSLEIMSILKVKKYDVYLIDFEMPELNGLELTKEILNVHQDAKVIIFTGYEITCYFNHLVEVGVSAFISKSSSKEQLIRTIRDVINHQSVIPTEILHQLRRTESKLCFENGTKISFSLKEEEIVIKISKGLTNEQIAKELFTSSRTVERHLREIFKKLNVSSRVDVVEKGRKLGLIPEVLI</sequence>
<dbReference type="SUPFAM" id="SSF52172">
    <property type="entry name" value="CheY-like"/>
    <property type="match status" value="1"/>
</dbReference>
<dbReference type="PRINTS" id="PR00038">
    <property type="entry name" value="HTHLUXR"/>
</dbReference>
<evidence type="ECO:0008006" key="12">
    <source>
        <dbReference type="Google" id="ProtNLM"/>
    </source>
</evidence>
<keyword evidence="3" id="KW-0902">Two-component regulatory system</keyword>
<feature type="modified residue" description="4-aspartylphosphate" evidence="7">
    <location>
        <position position="53"/>
    </location>
</feature>
<dbReference type="Pfam" id="PF00072">
    <property type="entry name" value="Response_reg"/>
    <property type="match status" value="1"/>
</dbReference>
<dbReference type="CDD" id="cd06170">
    <property type="entry name" value="LuxR_C_like"/>
    <property type="match status" value="1"/>
</dbReference>
<dbReference type="InterPro" id="IPR036388">
    <property type="entry name" value="WH-like_DNA-bd_sf"/>
</dbReference>
<evidence type="ECO:0000256" key="4">
    <source>
        <dbReference type="ARBA" id="ARBA00023015"/>
    </source>
</evidence>
<dbReference type="OrthoDB" id="118459at2"/>
<dbReference type="SMART" id="SM00421">
    <property type="entry name" value="HTH_LUXR"/>
    <property type="match status" value="1"/>
</dbReference>
<evidence type="ECO:0000256" key="5">
    <source>
        <dbReference type="ARBA" id="ARBA00023125"/>
    </source>
</evidence>
<evidence type="ECO:0000256" key="1">
    <source>
        <dbReference type="ARBA" id="ARBA00004496"/>
    </source>
</evidence>
<dbReference type="InterPro" id="IPR058245">
    <property type="entry name" value="NreC/VraR/RcsB-like_REC"/>
</dbReference>
<dbReference type="PANTHER" id="PTHR43214:SF1">
    <property type="entry name" value="TRANSCRIPTIONAL REGULATORY PROTEIN COMA"/>
    <property type="match status" value="1"/>
</dbReference>
<reference evidence="10 11" key="1">
    <citation type="submission" date="2016-10" db="EMBL/GenBank/DDBJ databases">
        <title>Draft genome sequences of four alkaliphilic bacteria belonging to the Anaerobacillus genus.</title>
        <authorList>
            <person name="Bassil N.M."/>
            <person name="Lloyd J.R."/>
        </authorList>
    </citation>
    <scope>NUCLEOTIDE SEQUENCE [LARGE SCALE GENOMIC DNA]</scope>
    <source>
        <strain evidence="10 11">DSM 18345</strain>
    </source>
</reference>
<dbReference type="PANTHER" id="PTHR43214">
    <property type="entry name" value="TWO-COMPONENT RESPONSE REGULATOR"/>
    <property type="match status" value="1"/>
</dbReference>
<comment type="caution">
    <text evidence="10">The sequence shown here is derived from an EMBL/GenBank/DDBJ whole genome shotgun (WGS) entry which is preliminary data.</text>
</comment>
<dbReference type="Pfam" id="PF00196">
    <property type="entry name" value="GerE"/>
    <property type="match status" value="1"/>
</dbReference>
<proteinExistence type="predicted"/>
<dbReference type="SUPFAM" id="SSF46894">
    <property type="entry name" value="C-terminal effector domain of the bipartite response regulators"/>
    <property type="match status" value="1"/>
</dbReference>
<evidence type="ECO:0000313" key="10">
    <source>
        <dbReference type="EMBL" id="OIJ10894.1"/>
    </source>
</evidence>
<protein>
    <recommendedName>
        <fullName evidence="12">DNA-binding response regulator</fullName>
    </recommendedName>
</protein>
<evidence type="ECO:0000256" key="2">
    <source>
        <dbReference type="ARBA" id="ARBA00022553"/>
    </source>
</evidence>
<feature type="domain" description="HTH luxR-type" evidence="8">
    <location>
        <begin position="142"/>
        <end position="207"/>
    </location>
</feature>
<keyword evidence="5" id="KW-0238">DNA-binding</keyword>
<gene>
    <name evidence="10" type="ORF">BKP37_17120</name>
</gene>